<keyword evidence="4 5" id="KW-0904">Protein phosphatase</keyword>
<keyword evidence="3 5" id="KW-0378">Hydrolase</keyword>
<dbReference type="SUPFAM" id="SSF81606">
    <property type="entry name" value="PP2C-like"/>
    <property type="match status" value="1"/>
</dbReference>
<dbReference type="GO" id="GO:0016020">
    <property type="term" value="C:membrane"/>
    <property type="evidence" value="ECO:0007669"/>
    <property type="project" value="UniProtKB-SubCell"/>
</dbReference>
<evidence type="ECO:0000256" key="1">
    <source>
        <dbReference type="ARBA" id="ARBA00004170"/>
    </source>
</evidence>
<dbReference type="GO" id="GO:0004722">
    <property type="term" value="F:protein serine/threonine phosphatase activity"/>
    <property type="evidence" value="ECO:0007669"/>
    <property type="project" value="InterPro"/>
</dbReference>
<organism evidence="8">
    <name type="scientific">Blastocystis hominis</name>
    <dbReference type="NCBI Taxonomy" id="12968"/>
    <lineage>
        <taxon>Eukaryota</taxon>
        <taxon>Sar</taxon>
        <taxon>Stramenopiles</taxon>
        <taxon>Bigyra</taxon>
        <taxon>Opalozoa</taxon>
        <taxon>Opalinata</taxon>
        <taxon>Blastocystidae</taxon>
        <taxon>Blastocystis</taxon>
    </lineage>
</organism>
<dbReference type="InterPro" id="IPR015655">
    <property type="entry name" value="PP2C"/>
</dbReference>
<evidence type="ECO:0000259" key="7">
    <source>
        <dbReference type="PROSITE" id="PS51746"/>
    </source>
</evidence>
<dbReference type="Gene3D" id="3.60.40.10">
    <property type="entry name" value="PPM-type phosphatase domain"/>
    <property type="match status" value="1"/>
</dbReference>
<dbReference type="SMART" id="SM00332">
    <property type="entry name" value="PP2Cc"/>
    <property type="match status" value="1"/>
</dbReference>
<dbReference type="Proteomes" id="UP000008312">
    <property type="component" value="Unassembled WGS sequence"/>
</dbReference>
<dbReference type="OrthoDB" id="10264738at2759"/>
<name>D8M0B9_BLAHO</name>
<feature type="compositionally biased region" description="Basic and acidic residues" evidence="6">
    <location>
        <begin position="291"/>
        <end position="310"/>
    </location>
</feature>
<feature type="domain" description="PPM-type phosphatase" evidence="7">
    <location>
        <begin position="23"/>
        <end position="283"/>
    </location>
</feature>
<evidence type="ECO:0000256" key="3">
    <source>
        <dbReference type="ARBA" id="ARBA00022801"/>
    </source>
</evidence>
<evidence type="ECO:0000313" key="8">
    <source>
        <dbReference type="EMBL" id="CBK21508.2"/>
    </source>
</evidence>
<reference evidence="8" key="1">
    <citation type="submission" date="2010-02" db="EMBL/GenBank/DDBJ databases">
        <title>Sequencing and annotation of the Blastocystis hominis genome.</title>
        <authorList>
            <person name="Wincker P."/>
        </authorList>
    </citation>
    <scope>NUCLEOTIDE SEQUENCE</scope>
    <source>
        <strain evidence="8">Singapore isolate B</strain>
    </source>
</reference>
<dbReference type="InParanoid" id="D8M0B9"/>
<dbReference type="EMBL" id="FN668643">
    <property type="protein sequence ID" value="CBK21508.2"/>
    <property type="molecule type" value="Genomic_DNA"/>
</dbReference>
<dbReference type="InterPro" id="IPR001932">
    <property type="entry name" value="PPM-type_phosphatase-like_dom"/>
</dbReference>
<protein>
    <recommendedName>
        <fullName evidence="7">PPM-type phosphatase domain-containing protein</fullName>
    </recommendedName>
</protein>
<dbReference type="FunCoup" id="D8M0B9">
    <property type="interactions" value="19"/>
</dbReference>
<gene>
    <name evidence="8" type="ORF">GSBLH_T00001672001</name>
</gene>
<dbReference type="InterPro" id="IPR036457">
    <property type="entry name" value="PPM-type-like_dom_sf"/>
</dbReference>
<feature type="region of interest" description="Disordered" evidence="6">
    <location>
        <begin position="291"/>
        <end position="324"/>
    </location>
</feature>
<feature type="compositionally biased region" description="Acidic residues" evidence="6">
    <location>
        <begin position="311"/>
        <end position="324"/>
    </location>
</feature>
<evidence type="ECO:0000256" key="4">
    <source>
        <dbReference type="ARBA" id="ARBA00022912"/>
    </source>
</evidence>
<dbReference type="PANTHER" id="PTHR47992">
    <property type="entry name" value="PROTEIN PHOSPHATASE"/>
    <property type="match status" value="1"/>
</dbReference>
<sequence length="324" mass="36346">MGNILNQPVVDKDVTSFTFKGNKGVVVSMQGWRISMEDQHICEPELEWLPDCGFFGVFDGHGGAATSSYIRENLVDSMKQKMKGQSLSGTPTEAFNESFRDAIIAFDNEIHEANIAMSGSTAICGFVSPSHFVIANLGDSRCVLSRDGHASPLSVDHKPALESEKKRIYDAGGYVLNNRVNGDLAVSRSFGDFIYKQNKSLSPIAQPVSCEPDIRVIARDPSDNYLIFACDGIWDVFRPDELIPVMNELLESYETPEEACCRLLDVCLERDSKDNMTFMLILLDNAPKPKEEKIRMRKQREEEERAAAMKEEEEEEEENPKEES</sequence>
<dbReference type="CDD" id="cd00143">
    <property type="entry name" value="PP2Cc"/>
    <property type="match status" value="1"/>
</dbReference>
<dbReference type="PROSITE" id="PS51746">
    <property type="entry name" value="PPM_2"/>
    <property type="match status" value="1"/>
</dbReference>
<accession>D8M0B9</accession>
<dbReference type="InterPro" id="IPR000222">
    <property type="entry name" value="PP2C_BS"/>
</dbReference>
<keyword evidence="2" id="KW-0479">Metal-binding</keyword>
<keyword evidence="9" id="KW-1185">Reference proteome</keyword>
<dbReference type="Pfam" id="PF00481">
    <property type="entry name" value="PP2C"/>
    <property type="match status" value="1"/>
</dbReference>
<comment type="similarity">
    <text evidence="5">Belongs to the PP2C family.</text>
</comment>
<dbReference type="PROSITE" id="PS01032">
    <property type="entry name" value="PPM_1"/>
    <property type="match status" value="1"/>
</dbReference>
<evidence type="ECO:0000313" key="9">
    <source>
        <dbReference type="Proteomes" id="UP000008312"/>
    </source>
</evidence>
<evidence type="ECO:0000256" key="2">
    <source>
        <dbReference type="ARBA" id="ARBA00022723"/>
    </source>
</evidence>
<evidence type="ECO:0000256" key="5">
    <source>
        <dbReference type="RuleBase" id="RU003465"/>
    </source>
</evidence>
<dbReference type="RefSeq" id="XP_012895556.1">
    <property type="nucleotide sequence ID" value="XM_013040102.1"/>
</dbReference>
<dbReference type="AlphaFoldDB" id="D8M0B9"/>
<dbReference type="GeneID" id="24918904"/>
<evidence type="ECO:0000256" key="6">
    <source>
        <dbReference type="SAM" id="MobiDB-lite"/>
    </source>
</evidence>
<comment type="subcellular location">
    <subcellularLocation>
        <location evidence="1">Membrane</location>
        <topology evidence="1">Peripheral membrane protein</topology>
    </subcellularLocation>
</comment>
<dbReference type="GO" id="GO:0046872">
    <property type="term" value="F:metal ion binding"/>
    <property type="evidence" value="ECO:0007669"/>
    <property type="project" value="UniProtKB-KW"/>
</dbReference>
<dbReference type="OMA" id="KRMAINI"/>
<proteinExistence type="inferred from homology"/>